<evidence type="ECO:0000313" key="13">
    <source>
        <dbReference type="Proteomes" id="UP000259211"/>
    </source>
</evidence>
<feature type="transmembrane region" description="Helical" evidence="9">
    <location>
        <begin position="238"/>
        <end position="260"/>
    </location>
</feature>
<feature type="transmembrane region" description="Helical" evidence="9">
    <location>
        <begin position="280"/>
        <end position="298"/>
    </location>
</feature>
<evidence type="ECO:0000256" key="4">
    <source>
        <dbReference type="ARBA" id="ARBA00022692"/>
    </source>
</evidence>
<dbReference type="InterPro" id="IPR039421">
    <property type="entry name" value="Type_1_exporter"/>
</dbReference>
<name>A0A3E2DN39_9ACTN</name>
<evidence type="ECO:0000256" key="3">
    <source>
        <dbReference type="ARBA" id="ARBA00022475"/>
    </source>
</evidence>
<dbReference type="InterPro" id="IPR003593">
    <property type="entry name" value="AAA+_ATPase"/>
</dbReference>
<dbReference type="SUPFAM" id="SSF90123">
    <property type="entry name" value="ABC transporter transmembrane region"/>
    <property type="match status" value="1"/>
</dbReference>
<proteinExistence type="predicted"/>
<dbReference type="InterPro" id="IPR011527">
    <property type="entry name" value="ABC1_TM_dom"/>
</dbReference>
<sequence>MLTQLVARHLRPYRLQVIVIVVAQICAQIAALTLPTINADIINQGVVRVDTGYVTSHSLLMLAVALGQTICQVIAVFLAAQVAMGMGRDIRDAVFTRTLDFSAREVNQFGAPSLITRTTNDVQQVQMLVFMTLAVLIGAPIMMVVGVVMAIRAEVSLSWIIAVAVVLLGIGAGLIVSRMGPLFKRQQKRIDDLNRVVREQITGIRVVRAFARERHEAARFDATNSSLRDIQVSVGRTMAAMFPLVMLIMNLSQVAVFWFAAHQIDSGKTEVGVLASFTTYLMQILISVMMAVLLVVMWPRASVCANRIAEVLQTSSSLHIDPEPVTTLPDNPTLLEFRDVTFSYPGASAPVLHKISFELERGTTTAIIGSTGSGKSTLVNLIPRLVDVTDGQVLVKGVDVRRYGSEVLWSCIGLVPQRPYLFGGTVASNLRDGRSDATDDELWDALRIAQSDDFVSRMDGELDATISQGGTNVSGGQRQRLSIARALVKAPEIYVFDDSFSALDVATDARLRAALEAHQGSAAMLIIAQRVSTIRNADQILVLDAGRIVGKGTHDELIESCPTYIEIVDSQLSTEEAA</sequence>
<feature type="transmembrane region" description="Helical" evidence="9">
    <location>
        <begin position="57"/>
        <end position="80"/>
    </location>
</feature>
<dbReference type="InterPro" id="IPR036640">
    <property type="entry name" value="ABC1_TM_sf"/>
</dbReference>
<comment type="caution">
    <text evidence="12">The sequence shown here is derived from an EMBL/GenBank/DDBJ whole genome shotgun (WGS) entry which is preliminary data.</text>
</comment>
<dbReference type="AlphaFoldDB" id="A0A3E2DN39"/>
<dbReference type="PROSITE" id="PS50929">
    <property type="entry name" value="ABC_TM1F"/>
    <property type="match status" value="1"/>
</dbReference>
<dbReference type="PANTHER" id="PTHR43394">
    <property type="entry name" value="ATP-DEPENDENT PERMEASE MDL1, MITOCHONDRIAL"/>
    <property type="match status" value="1"/>
</dbReference>
<dbReference type="PROSITE" id="PS00211">
    <property type="entry name" value="ABC_TRANSPORTER_1"/>
    <property type="match status" value="1"/>
</dbReference>
<keyword evidence="2" id="KW-0813">Transport</keyword>
<dbReference type="InterPro" id="IPR017871">
    <property type="entry name" value="ABC_transporter-like_CS"/>
</dbReference>
<gene>
    <name evidence="12" type="ORF">CHT91_00245</name>
</gene>
<protein>
    <submittedName>
        <fullName evidence="12">ABC transporter ATP-binding protein</fullName>
    </submittedName>
</protein>
<keyword evidence="5" id="KW-0547">Nucleotide-binding</keyword>
<dbReference type="Pfam" id="PF00005">
    <property type="entry name" value="ABC_tran"/>
    <property type="match status" value="1"/>
</dbReference>
<dbReference type="Proteomes" id="UP000259211">
    <property type="component" value="Unassembled WGS sequence"/>
</dbReference>
<dbReference type="GO" id="GO:0016887">
    <property type="term" value="F:ATP hydrolysis activity"/>
    <property type="evidence" value="ECO:0007669"/>
    <property type="project" value="InterPro"/>
</dbReference>
<dbReference type="EMBL" id="NOWI01000001">
    <property type="protein sequence ID" value="RFT46802.1"/>
    <property type="molecule type" value="Genomic_DNA"/>
</dbReference>
<dbReference type="SMART" id="SM00382">
    <property type="entry name" value="AAA"/>
    <property type="match status" value="1"/>
</dbReference>
<keyword evidence="7 9" id="KW-1133">Transmembrane helix</keyword>
<evidence type="ECO:0000259" key="11">
    <source>
        <dbReference type="PROSITE" id="PS50929"/>
    </source>
</evidence>
<evidence type="ECO:0000313" key="12">
    <source>
        <dbReference type="EMBL" id="RFT46802.1"/>
    </source>
</evidence>
<evidence type="ECO:0000256" key="6">
    <source>
        <dbReference type="ARBA" id="ARBA00022840"/>
    </source>
</evidence>
<dbReference type="GO" id="GO:0005524">
    <property type="term" value="F:ATP binding"/>
    <property type="evidence" value="ECO:0007669"/>
    <property type="project" value="UniProtKB-KW"/>
</dbReference>
<reference evidence="12 13" key="1">
    <citation type="submission" date="2017-07" db="EMBL/GenBank/DDBJ databases">
        <authorList>
            <person name="Sun Z.S."/>
            <person name="Albrecht U."/>
            <person name="Echele G."/>
            <person name="Lee C.C."/>
        </authorList>
    </citation>
    <scope>NUCLEOTIDE SEQUENCE [LARGE SCALE GENOMIC DNA]</scope>
    <source>
        <strain evidence="12 13">P16-029</strain>
    </source>
</reference>
<dbReference type="FunFam" id="3.40.50.300:FF:000854">
    <property type="entry name" value="Multidrug ABC transporter ATP-binding protein"/>
    <property type="match status" value="1"/>
</dbReference>
<dbReference type="GO" id="GO:0015421">
    <property type="term" value="F:ABC-type oligopeptide transporter activity"/>
    <property type="evidence" value="ECO:0007669"/>
    <property type="project" value="TreeGrafter"/>
</dbReference>
<evidence type="ECO:0000256" key="5">
    <source>
        <dbReference type="ARBA" id="ARBA00022741"/>
    </source>
</evidence>
<dbReference type="SUPFAM" id="SSF52540">
    <property type="entry name" value="P-loop containing nucleoside triphosphate hydrolases"/>
    <property type="match status" value="1"/>
</dbReference>
<feature type="domain" description="ABC transporter" evidence="10">
    <location>
        <begin position="335"/>
        <end position="570"/>
    </location>
</feature>
<organism evidence="12 13">
    <name type="scientific">Cutibacterium avidum</name>
    <dbReference type="NCBI Taxonomy" id="33010"/>
    <lineage>
        <taxon>Bacteria</taxon>
        <taxon>Bacillati</taxon>
        <taxon>Actinomycetota</taxon>
        <taxon>Actinomycetes</taxon>
        <taxon>Propionibacteriales</taxon>
        <taxon>Propionibacteriaceae</taxon>
        <taxon>Cutibacterium</taxon>
    </lineage>
</organism>
<feature type="domain" description="ABC transmembrane type-1" evidence="11">
    <location>
        <begin position="18"/>
        <end position="300"/>
    </location>
</feature>
<evidence type="ECO:0000256" key="8">
    <source>
        <dbReference type="ARBA" id="ARBA00023136"/>
    </source>
</evidence>
<evidence type="ECO:0000259" key="10">
    <source>
        <dbReference type="PROSITE" id="PS50893"/>
    </source>
</evidence>
<evidence type="ECO:0000256" key="9">
    <source>
        <dbReference type="SAM" id="Phobius"/>
    </source>
</evidence>
<evidence type="ECO:0000256" key="1">
    <source>
        <dbReference type="ARBA" id="ARBA00004651"/>
    </source>
</evidence>
<dbReference type="PANTHER" id="PTHR43394:SF1">
    <property type="entry name" value="ATP-BINDING CASSETTE SUB-FAMILY B MEMBER 10, MITOCHONDRIAL"/>
    <property type="match status" value="1"/>
</dbReference>
<feature type="transmembrane region" description="Helical" evidence="9">
    <location>
        <begin position="157"/>
        <end position="176"/>
    </location>
</feature>
<keyword evidence="8 9" id="KW-0472">Membrane</keyword>
<keyword evidence="4 9" id="KW-0812">Transmembrane</keyword>
<dbReference type="Gene3D" id="1.20.1560.10">
    <property type="entry name" value="ABC transporter type 1, transmembrane domain"/>
    <property type="match status" value="1"/>
</dbReference>
<comment type="subcellular location">
    <subcellularLocation>
        <location evidence="1">Cell membrane</location>
        <topology evidence="1">Multi-pass membrane protein</topology>
    </subcellularLocation>
</comment>
<evidence type="ECO:0000256" key="7">
    <source>
        <dbReference type="ARBA" id="ARBA00022989"/>
    </source>
</evidence>
<dbReference type="GO" id="GO:0005886">
    <property type="term" value="C:plasma membrane"/>
    <property type="evidence" value="ECO:0007669"/>
    <property type="project" value="UniProtKB-SubCell"/>
</dbReference>
<dbReference type="Gene3D" id="3.40.50.300">
    <property type="entry name" value="P-loop containing nucleotide triphosphate hydrolases"/>
    <property type="match status" value="1"/>
</dbReference>
<dbReference type="PROSITE" id="PS50893">
    <property type="entry name" value="ABC_TRANSPORTER_2"/>
    <property type="match status" value="1"/>
</dbReference>
<dbReference type="Pfam" id="PF00664">
    <property type="entry name" value="ABC_membrane"/>
    <property type="match status" value="1"/>
</dbReference>
<dbReference type="InterPro" id="IPR027417">
    <property type="entry name" value="P-loop_NTPase"/>
</dbReference>
<feature type="transmembrane region" description="Helical" evidence="9">
    <location>
        <begin position="12"/>
        <end position="37"/>
    </location>
</feature>
<dbReference type="CDD" id="cd18548">
    <property type="entry name" value="ABC_6TM_Tm287_like"/>
    <property type="match status" value="1"/>
</dbReference>
<evidence type="ECO:0000256" key="2">
    <source>
        <dbReference type="ARBA" id="ARBA00022448"/>
    </source>
</evidence>
<accession>A0A3E2DN39</accession>
<dbReference type="RefSeq" id="WP_065673019.1">
    <property type="nucleotide sequence ID" value="NZ_JAQDJS010000008.1"/>
</dbReference>
<keyword evidence="6 12" id="KW-0067">ATP-binding</keyword>
<keyword evidence="3" id="KW-1003">Cell membrane</keyword>
<feature type="transmembrane region" description="Helical" evidence="9">
    <location>
        <begin position="127"/>
        <end position="151"/>
    </location>
</feature>
<dbReference type="InterPro" id="IPR003439">
    <property type="entry name" value="ABC_transporter-like_ATP-bd"/>
</dbReference>